<name>A0A0F8A3P5_9HYPO</name>
<keyword evidence="2" id="KW-1185">Reference proteome</keyword>
<proteinExistence type="predicted"/>
<dbReference type="EMBL" id="KQ030551">
    <property type="protein sequence ID" value="KJZ72189.1"/>
    <property type="molecule type" value="Genomic_DNA"/>
</dbReference>
<sequence length="265" mass="30915">MADGDAKFQLSAAQLRDVRDLWFEHLTSSEDFVLPRQKQNERWFVGSEAFDHICVERFAAILEGIRKSNIKTGTDILEVAKPDDPLDWLSLVILLDQIPRNCYRGDAAAVAFTFFDPIAYEVARAAIERGLPEVNPQLRWQLAYRQWFYLPFMHSEDLGEHTLALRAYDKMRKDVYTLAEEIYDAEPLEPLQGYEQPDYRARAAKVVRANAERYCLIMDRKVLMEKKHMDIIKRFGRYPHRNKAMRRISTAEETEYLENGGETFG</sequence>
<dbReference type="Gene3D" id="1.20.58.320">
    <property type="entry name" value="TPR-like"/>
    <property type="match status" value="1"/>
</dbReference>
<dbReference type="Gene3D" id="1.25.40.10">
    <property type="entry name" value="Tetratricopeptide repeat domain"/>
    <property type="match status" value="1"/>
</dbReference>
<accession>A0A0F8A3P5</accession>
<dbReference type="OrthoDB" id="414698at2759"/>
<evidence type="ECO:0000313" key="2">
    <source>
        <dbReference type="Proteomes" id="UP000054481"/>
    </source>
</evidence>
<dbReference type="InterPro" id="IPR010323">
    <property type="entry name" value="DUF924"/>
</dbReference>
<protein>
    <recommendedName>
        <fullName evidence="3">DUF924-domain-containing protein</fullName>
    </recommendedName>
</protein>
<organism evidence="1 2">
    <name type="scientific">Hirsutella minnesotensis 3608</name>
    <dbReference type="NCBI Taxonomy" id="1043627"/>
    <lineage>
        <taxon>Eukaryota</taxon>
        <taxon>Fungi</taxon>
        <taxon>Dikarya</taxon>
        <taxon>Ascomycota</taxon>
        <taxon>Pezizomycotina</taxon>
        <taxon>Sordariomycetes</taxon>
        <taxon>Hypocreomycetidae</taxon>
        <taxon>Hypocreales</taxon>
        <taxon>Ophiocordycipitaceae</taxon>
        <taxon>Hirsutella</taxon>
    </lineage>
</organism>
<gene>
    <name evidence="1" type="ORF">HIM_08454</name>
</gene>
<dbReference type="AlphaFoldDB" id="A0A0F8A3P5"/>
<reference evidence="1 2" key="1">
    <citation type="journal article" date="2014" name="Genome Biol. Evol.">
        <title>Comparative genomics and transcriptomics analyses reveal divergent lifestyle features of nematode endoparasitic fungus Hirsutella minnesotensis.</title>
        <authorList>
            <person name="Lai Y."/>
            <person name="Liu K."/>
            <person name="Zhang X."/>
            <person name="Zhang X."/>
            <person name="Li K."/>
            <person name="Wang N."/>
            <person name="Shu C."/>
            <person name="Wu Y."/>
            <person name="Wang C."/>
            <person name="Bushley K.E."/>
            <person name="Xiang M."/>
            <person name="Liu X."/>
        </authorList>
    </citation>
    <scope>NUCLEOTIDE SEQUENCE [LARGE SCALE GENOMIC DNA]</scope>
    <source>
        <strain evidence="1 2">3608</strain>
    </source>
</reference>
<evidence type="ECO:0008006" key="3">
    <source>
        <dbReference type="Google" id="ProtNLM"/>
    </source>
</evidence>
<dbReference type="Proteomes" id="UP000054481">
    <property type="component" value="Unassembled WGS sequence"/>
</dbReference>
<dbReference type="SUPFAM" id="SSF48452">
    <property type="entry name" value="TPR-like"/>
    <property type="match status" value="1"/>
</dbReference>
<dbReference type="InterPro" id="IPR011990">
    <property type="entry name" value="TPR-like_helical_dom_sf"/>
</dbReference>
<dbReference type="Pfam" id="PF06041">
    <property type="entry name" value="DUF924"/>
    <property type="match status" value="1"/>
</dbReference>
<evidence type="ECO:0000313" key="1">
    <source>
        <dbReference type="EMBL" id="KJZ72189.1"/>
    </source>
</evidence>